<organism evidence="13 14">
    <name type="scientific">Gymnopus androsaceus JB14</name>
    <dbReference type="NCBI Taxonomy" id="1447944"/>
    <lineage>
        <taxon>Eukaryota</taxon>
        <taxon>Fungi</taxon>
        <taxon>Dikarya</taxon>
        <taxon>Basidiomycota</taxon>
        <taxon>Agaricomycotina</taxon>
        <taxon>Agaricomycetes</taxon>
        <taxon>Agaricomycetidae</taxon>
        <taxon>Agaricales</taxon>
        <taxon>Marasmiineae</taxon>
        <taxon>Omphalotaceae</taxon>
        <taxon>Gymnopus</taxon>
    </lineage>
</organism>
<dbReference type="GO" id="GO:0004001">
    <property type="term" value="F:adenosine kinase activity"/>
    <property type="evidence" value="ECO:0007669"/>
    <property type="project" value="UniProtKB-UniRule"/>
</dbReference>
<comment type="pathway">
    <text evidence="2 11">Purine metabolism; AMP biosynthesis via salvage pathway; AMP from adenosine: step 1/1.</text>
</comment>
<name>A0A6A4HIB7_9AGAR</name>
<dbReference type="PANTHER" id="PTHR45769:SF3">
    <property type="entry name" value="ADENOSINE KINASE"/>
    <property type="match status" value="1"/>
</dbReference>
<keyword evidence="9 11" id="KW-0067">ATP-binding</keyword>
<dbReference type="PANTHER" id="PTHR45769">
    <property type="entry name" value="ADENOSINE KINASE"/>
    <property type="match status" value="1"/>
</dbReference>
<dbReference type="GO" id="GO:0005634">
    <property type="term" value="C:nucleus"/>
    <property type="evidence" value="ECO:0007669"/>
    <property type="project" value="TreeGrafter"/>
</dbReference>
<keyword evidence="11" id="KW-0460">Magnesium</keyword>
<dbReference type="UniPathway" id="UPA00588">
    <property type="reaction ID" value="UER00659"/>
</dbReference>
<evidence type="ECO:0000256" key="4">
    <source>
        <dbReference type="ARBA" id="ARBA00012119"/>
    </source>
</evidence>
<dbReference type="CDD" id="cd01168">
    <property type="entry name" value="adenosine_kinase"/>
    <property type="match status" value="1"/>
</dbReference>
<evidence type="ECO:0000256" key="8">
    <source>
        <dbReference type="ARBA" id="ARBA00022777"/>
    </source>
</evidence>
<dbReference type="GO" id="GO:0005829">
    <property type="term" value="C:cytosol"/>
    <property type="evidence" value="ECO:0007669"/>
    <property type="project" value="TreeGrafter"/>
</dbReference>
<dbReference type="EC" id="2.7.1.20" evidence="4 11"/>
<dbReference type="Gene3D" id="3.30.1110.10">
    <property type="match status" value="1"/>
</dbReference>
<feature type="non-terminal residue" evidence="13">
    <location>
        <position position="346"/>
    </location>
</feature>
<protein>
    <recommendedName>
        <fullName evidence="4 11">Adenosine kinase</fullName>
        <shortName evidence="11">AK</shortName>
        <ecNumber evidence="4 11">2.7.1.20</ecNumber>
    </recommendedName>
    <alternativeName>
        <fullName evidence="11">Adenosine 5'-phosphotransferase</fullName>
    </alternativeName>
</protein>
<dbReference type="InterPro" id="IPR011611">
    <property type="entry name" value="PfkB_dom"/>
</dbReference>
<sequence length="346" mass="37620">MPSSSYSVFCVGHPLIDMQVREASDLISKYGLMENDAILADKRHEPIYEEIVREHQVFYVAGGSANAARGAAYVLPPNSVVFAGCVGDDELAEQLKAANKREGVLDVYQIKKGEKTGACAVLISGHHRSMVTNLRAAKYLDEEHLWSPAVASLIDLTRVVYLEGYLLTHRPEISIQLGKKVSAANKILVLNLSAPYIPRLYNAHIQEIAPYCDIFISNEAEAEAWATINNHPDPTNMSSVAKSIALLPKANATTTPRIVIITHGAKSTTVVSAQEPDVPRVYPVQPLKEEEIVDTNAAGDAFAGGFLGAYVSGRDLDVCIETGHKLAAMCIGQEGPQYKWPKVNIL</sequence>
<evidence type="ECO:0000256" key="6">
    <source>
        <dbReference type="ARBA" id="ARBA00022726"/>
    </source>
</evidence>
<reference evidence="13" key="1">
    <citation type="journal article" date="2019" name="Environ. Microbiol.">
        <title>Fungal ecological strategies reflected in gene transcription - a case study of two litter decomposers.</title>
        <authorList>
            <person name="Barbi F."/>
            <person name="Kohler A."/>
            <person name="Barry K."/>
            <person name="Baskaran P."/>
            <person name="Daum C."/>
            <person name="Fauchery L."/>
            <person name="Ihrmark K."/>
            <person name="Kuo A."/>
            <person name="LaButti K."/>
            <person name="Lipzen A."/>
            <person name="Morin E."/>
            <person name="Grigoriev I.V."/>
            <person name="Henrissat B."/>
            <person name="Lindahl B."/>
            <person name="Martin F."/>
        </authorList>
    </citation>
    <scope>NUCLEOTIDE SEQUENCE</scope>
    <source>
        <strain evidence="13">JB14</strain>
    </source>
</reference>
<dbReference type="Pfam" id="PF00294">
    <property type="entry name" value="PfkB"/>
    <property type="match status" value="1"/>
</dbReference>
<proteinExistence type="inferred from homology"/>
<evidence type="ECO:0000256" key="3">
    <source>
        <dbReference type="ARBA" id="ARBA00010688"/>
    </source>
</evidence>
<evidence type="ECO:0000256" key="1">
    <source>
        <dbReference type="ARBA" id="ARBA00001946"/>
    </source>
</evidence>
<dbReference type="GO" id="GO:0044209">
    <property type="term" value="P:AMP salvage"/>
    <property type="evidence" value="ECO:0007669"/>
    <property type="project" value="UniProtKB-UniRule"/>
</dbReference>
<accession>A0A6A4HIB7</accession>
<dbReference type="InterPro" id="IPR002173">
    <property type="entry name" value="Carboh/pur_kinase_PfkB_CS"/>
</dbReference>
<dbReference type="PRINTS" id="PR00989">
    <property type="entry name" value="ADENOKINASE"/>
</dbReference>
<keyword evidence="14" id="KW-1185">Reference proteome</keyword>
<dbReference type="SUPFAM" id="SSF53613">
    <property type="entry name" value="Ribokinase-like"/>
    <property type="match status" value="1"/>
</dbReference>
<comment type="function">
    <text evidence="11">ATP dependent phosphorylation of adenosine and other related nucleoside analogs to monophosphate derivatives.</text>
</comment>
<evidence type="ECO:0000256" key="10">
    <source>
        <dbReference type="PIRSR" id="PIRSR601805-1"/>
    </source>
</evidence>
<feature type="domain" description="Carbohydrate kinase PfkB" evidence="12">
    <location>
        <begin position="26"/>
        <end position="342"/>
    </location>
</feature>
<evidence type="ECO:0000256" key="7">
    <source>
        <dbReference type="ARBA" id="ARBA00022741"/>
    </source>
</evidence>
<dbReference type="OrthoDB" id="432447at2759"/>
<dbReference type="GO" id="GO:0005524">
    <property type="term" value="F:ATP binding"/>
    <property type="evidence" value="ECO:0007669"/>
    <property type="project" value="UniProtKB-UniRule"/>
</dbReference>
<keyword evidence="6 11" id="KW-0660">Purine salvage</keyword>
<comment type="similarity">
    <text evidence="3 11">Belongs to the carbohydrate kinase PfkB family.</text>
</comment>
<dbReference type="GO" id="GO:0006144">
    <property type="term" value="P:purine nucleobase metabolic process"/>
    <property type="evidence" value="ECO:0007669"/>
    <property type="project" value="TreeGrafter"/>
</dbReference>
<dbReference type="Proteomes" id="UP000799118">
    <property type="component" value="Unassembled WGS sequence"/>
</dbReference>
<evidence type="ECO:0000313" key="13">
    <source>
        <dbReference type="EMBL" id="KAE9397420.1"/>
    </source>
</evidence>
<keyword evidence="8 11" id="KW-0418">Kinase</keyword>
<dbReference type="AlphaFoldDB" id="A0A6A4HIB7"/>
<comment type="cofactor">
    <cofactor evidence="1 11">
        <name>Mg(2+)</name>
        <dbReference type="ChEBI" id="CHEBI:18420"/>
    </cofactor>
</comment>
<evidence type="ECO:0000256" key="2">
    <source>
        <dbReference type="ARBA" id="ARBA00004801"/>
    </source>
</evidence>
<evidence type="ECO:0000313" key="14">
    <source>
        <dbReference type="Proteomes" id="UP000799118"/>
    </source>
</evidence>
<keyword evidence="7 11" id="KW-0547">Nucleotide-binding</keyword>
<evidence type="ECO:0000256" key="9">
    <source>
        <dbReference type="ARBA" id="ARBA00022840"/>
    </source>
</evidence>
<evidence type="ECO:0000259" key="12">
    <source>
        <dbReference type="Pfam" id="PF00294"/>
    </source>
</evidence>
<dbReference type="InterPro" id="IPR001805">
    <property type="entry name" value="Adenokinase"/>
</dbReference>
<dbReference type="InterPro" id="IPR029056">
    <property type="entry name" value="Ribokinase-like"/>
</dbReference>
<dbReference type="PROSITE" id="PS00584">
    <property type="entry name" value="PFKB_KINASES_2"/>
    <property type="match status" value="1"/>
</dbReference>
<comment type="catalytic activity">
    <reaction evidence="11">
        <text>adenosine + ATP = AMP + ADP + H(+)</text>
        <dbReference type="Rhea" id="RHEA:20824"/>
        <dbReference type="ChEBI" id="CHEBI:15378"/>
        <dbReference type="ChEBI" id="CHEBI:16335"/>
        <dbReference type="ChEBI" id="CHEBI:30616"/>
        <dbReference type="ChEBI" id="CHEBI:456215"/>
        <dbReference type="ChEBI" id="CHEBI:456216"/>
        <dbReference type="EC" id="2.7.1.20"/>
    </reaction>
</comment>
<keyword evidence="5 11" id="KW-0808">Transferase</keyword>
<feature type="active site" description="Proton acceptor" evidence="10">
    <location>
        <position position="300"/>
    </location>
</feature>
<dbReference type="Gene3D" id="3.40.1190.20">
    <property type="match status" value="1"/>
</dbReference>
<evidence type="ECO:0000256" key="5">
    <source>
        <dbReference type="ARBA" id="ARBA00022679"/>
    </source>
</evidence>
<gene>
    <name evidence="13" type="ORF">BT96DRAFT_860129</name>
</gene>
<evidence type="ECO:0000256" key="11">
    <source>
        <dbReference type="RuleBase" id="RU368116"/>
    </source>
</evidence>
<dbReference type="EMBL" id="ML769497">
    <property type="protein sequence ID" value="KAE9397420.1"/>
    <property type="molecule type" value="Genomic_DNA"/>
</dbReference>
<dbReference type="GO" id="GO:0006166">
    <property type="term" value="P:purine ribonucleoside salvage"/>
    <property type="evidence" value="ECO:0007669"/>
    <property type="project" value="UniProtKB-KW"/>
</dbReference>